<keyword evidence="2" id="KW-1185">Reference proteome</keyword>
<proteinExistence type="predicted"/>
<dbReference type="NCBIfam" id="NF033894">
    <property type="entry name" value="Eex_IncN"/>
    <property type="match status" value="1"/>
</dbReference>
<dbReference type="InterPro" id="IPR047937">
    <property type="entry name" value="Eex_IncN-like"/>
</dbReference>
<evidence type="ECO:0008006" key="3">
    <source>
        <dbReference type="Google" id="ProtNLM"/>
    </source>
</evidence>
<organism evidence="1 2">
    <name type="scientific">Sphingobium herbicidovorans (strain ATCC 700291 / DSM 11019 / CCUG 56400 / KCTC 2939 / LMG 18315 / NBRC 16415 / MH)</name>
    <name type="common">Sphingomonas herbicidovorans</name>
    <dbReference type="NCBI Taxonomy" id="1219045"/>
    <lineage>
        <taxon>Bacteria</taxon>
        <taxon>Pseudomonadati</taxon>
        <taxon>Pseudomonadota</taxon>
        <taxon>Alphaproteobacteria</taxon>
        <taxon>Sphingomonadales</taxon>
        <taxon>Sphingomonadaceae</taxon>
        <taxon>Sphingobium</taxon>
    </lineage>
</organism>
<gene>
    <name evidence="1" type="ORF">BV98_000727</name>
</gene>
<comment type="caution">
    <text evidence="1">The sequence shown here is derived from an EMBL/GenBank/DDBJ whole genome shotgun (WGS) entry which is preliminary data.</text>
</comment>
<dbReference type="RefSeq" id="WP_076605730.1">
    <property type="nucleotide sequence ID" value="NZ_BCZD01000020.1"/>
</dbReference>
<evidence type="ECO:0000313" key="2">
    <source>
        <dbReference type="Proteomes" id="UP000024284"/>
    </source>
</evidence>
<dbReference type="PROSITE" id="PS51257">
    <property type="entry name" value="PROKAR_LIPOPROTEIN"/>
    <property type="match status" value="1"/>
</dbReference>
<dbReference type="AlphaFoldDB" id="A0A086PDR2"/>
<dbReference type="EMBL" id="JFZA02000003">
    <property type="protein sequence ID" value="KFG91530.1"/>
    <property type="molecule type" value="Genomic_DNA"/>
</dbReference>
<reference evidence="1" key="1">
    <citation type="submission" date="2014-08" db="EMBL/GenBank/DDBJ databases">
        <title>Draft genome sequences of Sphingobium herbicidovorans.</title>
        <authorList>
            <person name="Gan H.M."/>
            <person name="Gan H.Y."/>
            <person name="Savka M.A."/>
        </authorList>
    </citation>
    <scope>NUCLEOTIDE SEQUENCE [LARGE SCALE GENOMIC DNA]</scope>
    <source>
        <strain evidence="1">NBRC 16415</strain>
    </source>
</reference>
<name>A0A086PDR2_SPHHM</name>
<evidence type="ECO:0000313" key="1">
    <source>
        <dbReference type="EMBL" id="KFG91530.1"/>
    </source>
</evidence>
<sequence length="67" mass="7371">MLRAIVVSVTLVGLLGCKPPTGKDEYRSNSDLRNQTLRDCANGTHPSSRECVNAQDVKDLDDLKRSL</sequence>
<dbReference type="STRING" id="76947.GCA_002080435_03593"/>
<accession>A0A086PDR2</accession>
<protein>
    <recommendedName>
        <fullName evidence="3">EexN family lipoprotein</fullName>
    </recommendedName>
</protein>
<dbReference type="OrthoDB" id="7581394at2"/>
<dbReference type="Proteomes" id="UP000024284">
    <property type="component" value="Unassembled WGS sequence"/>
</dbReference>